<evidence type="ECO:0000256" key="2">
    <source>
        <dbReference type="ARBA" id="ARBA00022771"/>
    </source>
</evidence>
<feature type="domain" description="GRF-type" evidence="5">
    <location>
        <begin position="35"/>
        <end position="82"/>
    </location>
</feature>
<dbReference type="InterPro" id="IPR010666">
    <property type="entry name" value="Znf_GRF"/>
</dbReference>
<dbReference type="PROSITE" id="PS51999">
    <property type="entry name" value="ZF_GRF"/>
    <property type="match status" value="1"/>
</dbReference>
<keyword evidence="1" id="KW-0479">Metal-binding</keyword>
<dbReference type="PANTHER" id="PTHR48127:SF1">
    <property type="entry name" value="ZINC FINGER GRF-TYPE DOMAIN-CONTAINING PROTEIN"/>
    <property type="match status" value="1"/>
</dbReference>
<keyword evidence="7" id="KW-1185">Reference proteome</keyword>
<evidence type="ECO:0000256" key="3">
    <source>
        <dbReference type="ARBA" id="ARBA00022833"/>
    </source>
</evidence>
<dbReference type="EMBL" id="CM029042">
    <property type="protein sequence ID" value="KAG2620474.1"/>
    <property type="molecule type" value="Genomic_DNA"/>
</dbReference>
<dbReference type="Proteomes" id="UP000823388">
    <property type="component" value="Chromosome 3N"/>
</dbReference>
<reference evidence="6" key="1">
    <citation type="submission" date="2020-05" db="EMBL/GenBank/DDBJ databases">
        <title>WGS assembly of Panicum virgatum.</title>
        <authorList>
            <person name="Lovell J.T."/>
            <person name="Jenkins J."/>
            <person name="Shu S."/>
            <person name="Juenger T.E."/>
            <person name="Schmutz J."/>
        </authorList>
    </citation>
    <scope>NUCLEOTIDE SEQUENCE</scope>
    <source>
        <strain evidence="6">AP13</strain>
    </source>
</reference>
<protein>
    <recommendedName>
        <fullName evidence="5">GRF-type domain-containing protein</fullName>
    </recommendedName>
</protein>
<evidence type="ECO:0000313" key="7">
    <source>
        <dbReference type="Proteomes" id="UP000823388"/>
    </source>
</evidence>
<accession>A0A8T0UI62</accession>
<sequence length="220" mass="25454">MAMSDVRYKLLGGGQYPSECDEDAPVPPALPVPFCRCEPGNQLAEVKQSRHPKTAGRAFYICKWNDSLNPCHCFFFQWIDGPDKFDHRIRLFPYYRSESWAYNEFRRWVPPPTNPPPMTEEEKQEAAIYRVNNPPKCHCGVRAKLQRPNIGVPPKFTPFFRCSLKTMDGRHVTSMSIFMVLDLIGRQKRKCKNLRVGRSHGHVQLLLVFDASVVFWPQKA</sequence>
<proteinExistence type="predicted"/>
<keyword evidence="3" id="KW-0862">Zinc</keyword>
<evidence type="ECO:0000313" key="6">
    <source>
        <dbReference type="EMBL" id="KAG2620474.1"/>
    </source>
</evidence>
<dbReference type="GO" id="GO:0008270">
    <property type="term" value="F:zinc ion binding"/>
    <property type="evidence" value="ECO:0007669"/>
    <property type="project" value="UniProtKB-KW"/>
</dbReference>
<organism evidence="6 7">
    <name type="scientific">Panicum virgatum</name>
    <name type="common">Blackwell switchgrass</name>
    <dbReference type="NCBI Taxonomy" id="38727"/>
    <lineage>
        <taxon>Eukaryota</taxon>
        <taxon>Viridiplantae</taxon>
        <taxon>Streptophyta</taxon>
        <taxon>Embryophyta</taxon>
        <taxon>Tracheophyta</taxon>
        <taxon>Spermatophyta</taxon>
        <taxon>Magnoliopsida</taxon>
        <taxon>Liliopsida</taxon>
        <taxon>Poales</taxon>
        <taxon>Poaceae</taxon>
        <taxon>PACMAD clade</taxon>
        <taxon>Panicoideae</taxon>
        <taxon>Panicodae</taxon>
        <taxon>Paniceae</taxon>
        <taxon>Panicinae</taxon>
        <taxon>Panicum</taxon>
        <taxon>Panicum sect. Hiantes</taxon>
    </lineage>
</organism>
<keyword evidence="2 4" id="KW-0863">Zinc-finger</keyword>
<name>A0A8T0UI62_PANVG</name>
<evidence type="ECO:0000259" key="5">
    <source>
        <dbReference type="PROSITE" id="PS51999"/>
    </source>
</evidence>
<evidence type="ECO:0000256" key="1">
    <source>
        <dbReference type="ARBA" id="ARBA00022723"/>
    </source>
</evidence>
<dbReference type="PANTHER" id="PTHR48127">
    <property type="entry name" value="GRF-TYPE DOMAIN-CONTAINING PROTEIN"/>
    <property type="match status" value="1"/>
</dbReference>
<evidence type="ECO:0000256" key="4">
    <source>
        <dbReference type="PROSITE-ProRule" id="PRU01343"/>
    </source>
</evidence>
<comment type="caution">
    <text evidence="6">The sequence shown here is derived from an EMBL/GenBank/DDBJ whole genome shotgun (WGS) entry which is preliminary data.</text>
</comment>
<dbReference type="AlphaFoldDB" id="A0A8T0UI62"/>
<gene>
    <name evidence="6" type="ORF">PVAP13_3NG098800</name>
</gene>